<dbReference type="GeneID" id="41974536"/>
<feature type="region of interest" description="Disordered" evidence="2">
    <location>
        <begin position="1"/>
        <end position="163"/>
    </location>
</feature>
<dbReference type="PROSITE" id="PS50018">
    <property type="entry name" value="RAS_GTPASE_ACTIV_2"/>
    <property type="match status" value="1"/>
</dbReference>
<dbReference type="InterPro" id="IPR035892">
    <property type="entry name" value="C2_domain_sf"/>
</dbReference>
<dbReference type="EMBL" id="SKBQ01000042">
    <property type="protein sequence ID" value="TPX12203.1"/>
    <property type="molecule type" value="Genomic_DNA"/>
</dbReference>
<dbReference type="GO" id="GO:0007165">
    <property type="term" value="P:signal transduction"/>
    <property type="evidence" value="ECO:0007669"/>
    <property type="project" value="UniProtKB-ARBA"/>
</dbReference>
<feature type="compositionally biased region" description="Basic and acidic residues" evidence="2">
    <location>
        <begin position="404"/>
        <end position="415"/>
    </location>
</feature>
<feature type="region of interest" description="Disordered" evidence="2">
    <location>
        <begin position="1208"/>
        <end position="1235"/>
    </location>
</feature>
<feature type="region of interest" description="Disordered" evidence="2">
    <location>
        <begin position="219"/>
        <end position="267"/>
    </location>
</feature>
<evidence type="ECO:0000256" key="2">
    <source>
        <dbReference type="SAM" id="MobiDB-lite"/>
    </source>
</evidence>
<feature type="region of interest" description="Disordered" evidence="2">
    <location>
        <begin position="1248"/>
        <end position="1308"/>
    </location>
</feature>
<keyword evidence="1" id="KW-0343">GTPase activation</keyword>
<evidence type="ECO:0000313" key="5">
    <source>
        <dbReference type="Proteomes" id="UP000319257"/>
    </source>
</evidence>
<feature type="compositionally biased region" description="Polar residues" evidence="2">
    <location>
        <begin position="48"/>
        <end position="68"/>
    </location>
</feature>
<dbReference type="Gene3D" id="1.10.506.10">
    <property type="entry name" value="GTPase Activation - p120gap, domain 1"/>
    <property type="match status" value="1"/>
</dbReference>
<reference evidence="4 5" key="1">
    <citation type="submission" date="2019-06" db="EMBL/GenBank/DDBJ databases">
        <title>Draft genome sequence of the filamentous fungus Phialemoniopsis curvata isolated from diesel fuel.</title>
        <authorList>
            <person name="Varaljay V.A."/>
            <person name="Lyon W.J."/>
            <person name="Crouch A.L."/>
            <person name="Drake C.E."/>
            <person name="Hollomon J.M."/>
            <person name="Nadeau L.J."/>
            <person name="Nunn H.S."/>
            <person name="Stevenson B.S."/>
            <person name="Bojanowski C.L."/>
            <person name="Crookes-Goodson W.J."/>
        </authorList>
    </citation>
    <scope>NUCLEOTIDE SEQUENCE [LARGE SCALE GENOMIC DNA]</scope>
    <source>
        <strain evidence="4 5">D216</strain>
    </source>
</reference>
<dbReference type="SUPFAM" id="SSF48350">
    <property type="entry name" value="GTPase activation domain, GAP"/>
    <property type="match status" value="1"/>
</dbReference>
<keyword evidence="5" id="KW-1185">Reference proteome</keyword>
<dbReference type="RefSeq" id="XP_030993914.1">
    <property type="nucleotide sequence ID" value="XM_031141795.1"/>
</dbReference>
<feature type="compositionally biased region" description="Polar residues" evidence="2">
    <location>
        <begin position="1217"/>
        <end position="1229"/>
    </location>
</feature>
<dbReference type="Gene3D" id="2.60.40.150">
    <property type="entry name" value="C2 domain"/>
    <property type="match status" value="1"/>
</dbReference>
<dbReference type="STRING" id="1093900.A0A507AWV7"/>
<dbReference type="Pfam" id="PF00616">
    <property type="entry name" value="RasGAP"/>
    <property type="match status" value="1"/>
</dbReference>
<dbReference type="GO" id="GO:0005096">
    <property type="term" value="F:GTPase activator activity"/>
    <property type="evidence" value="ECO:0007669"/>
    <property type="project" value="UniProtKB-KW"/>
</dbReference>
<dbReference type="InterPro" id="IPR039360">
    <property type="entry name" value="Ras_GTPase"/>
</dbReference>
<dbReference type="FunCoup" id="A0A507AWV7">
    <property type="interactions" value="77"/>
</dbReference>
<comment type="caution">
    <text evidence="4">The sequence shown here is derived from an EMBL/GenBank/DDBJ whole genome shotgun (WGS) entry which is preliminary data.</text>
</comment>
<evidence type="ECO:0000313" key="4">
    <source>
        <dbReference type="EMBL" id="TPX12203.1"/>
    </source>
</evidence>
<dbReference type="PANTHER" id="PTHR10194:SF60">
    <property type="entry name" value="RAS GTPASE-ACTIVATING PROTEIN RASKOL"/>
    <property type="match status" value="1"/>
</dbReference>
<dbReference type="InterPro" id="IPR001936">
    <property type="entry name" value="RasGAP_dom"/>
</dbReference>
<dbReference type="InParanoid" id="A0A507AWV7"/>
<evidence type="ECO:0000256" key="1">
    <source>
        <dbReference type="ARBA" id="ARBA00022468"/>
    </source>
</evidence>
<proteinExistence type="predicted"/>
<dbReference type="OrthoDB" id="775356at2759"/>
<evidence type="ECO:0000259" key="3">
    <source>
        <dbReference type="PROSITE" id="PS50018"/>
    </source>
</evidence>
<dbReference type="CDD" id="cd05137">
    <property type="entry name" value="RasGAP_CLA2_BUD2"/>
    <property type="match status" value="1"/>
</dbReference>
<dbReference type="Proteomes" id="UP000319257">
    <property type="component" value="Unassembled WGS sequence"/>
</dbReference>
<feature type="region of interest" description="Disordered" evidence="2">
    <location>
        <begin position="389"/>
        <end position="415"/>
    </location>
</feature>
<organism evidence="4 5">
    <name type="scientific">Thyridium curvatum</name>
    <dbReference type="NCBI Taxonomy" id="1093900"/>
    <lineage>
        <taxon>Eukaryota</taxon>
        <taxon>Fungi</taxon>
        <taxon>Dikarya</taxon>
        <taxon>Ascomycota</taxon>
        <taxon>Pezizomycotina</taxon>
        <taxon>Sordariomycetes</taxon>
        <taxon>Sordariomycetidae</taxon>
        <taxon>Thyridiales</taxon>
        <taxon>Thyridiaceae</taxon>
        <taxon>Thyridium</taxon>
    </lineage>
</organism>
<feature type="compositionally biased region" description="Low complexity" evidence="2">
    <location>
        <begin position="24"/>
        <end position="39"/>
    </location>
</feature>
<gene>
    <name evidence="4" type="ORF">E0L32_007089</name>
</gene>
<dbReference type="InterPro" id="IPR023152">
    <property type="entry name" value="RasGAP_CS"/>
</dbReference>
<dbReference type="SUPFAM" id="SSF49562">
    <property type="entry name" value="C2 domain (Calcium/lipid-binding domain, CaLB)"/>
    <property type="match status" value="1"/>
</dbReference>
<dbReference type="PROSITE" id="PS00509">
    <property type="entry name" value="RAS_GTPASE_ACTIV_1"/>
    <property type="match status" value="1"/>
</dbReference>
<dbReference type="PANTHER" id="PTHR10194">
    <property type="entry name" value="RAS GTPASE-ACTIVATING PROTEINS"/>
    <property type="match status" value="1"/>
</dbReference>
<feature type="compositionally biased region" description="Basic and acidic residues" evidence="2">
    <location>
        <begin position="1"/>
        <end position="10"/>
    </location>
</feature>
<protein>
    <recommendedName>
        <fullName evidence="3">Ras-GAP domain-containing protein</fullName>
    </recommendedName>
</protein>
<accession>A0A507AWV7</accession>
<name>A0A507AWV7_9PEZI</name>
<feature type="domain" description="Ras-GAP" evidence="3">
    <location>
        <begin position="770"/>
        <end position="1003"/>
    </location>
</feature>
<feature type="compositionally biased region" description="Polar residues" evidence="2">
    <location>
        <begin position="219"/>
        <end position="228"/>
    </location>
</feature>
<sequence>MEAHSPHNDDDPPPLPARSPAVVAPTISPPTTTESPAAPGIKLERRSSAGNLFSSFRSNTMKQNTIRSVTPEPTDDESSIRDGSVGAARGGRSGARPFESASPQSSPRSIPGGGSLSAGGSSRRQGIVFNDPVAGAGSYDSTSSSPPPRQTQASTRPRTHTMDGATVFRQQLAPAVSADARHRMGSFSSGGSLPVEEMRTVSLHSPPPEIAYGYSASTMRASDLQGRSASKEKKYSTRRLTKRPEISRPTSPIINGPPSVDSLPVPVPTQDAPKMLLAMKTLCGRMRGEIEYQTDSQGPWYPGVAYIDEERGSLMFESGENGPFHIAIVPDLRGCRVMPIMRSEDEGVILEISSTELALEIVLRPFVTNELDLWLAALLGWQQLRPGNARGAGGGKKSNMPVVESHDPWKRGSAAKSKDGSIIKMEKMMFWDKGLAATPRAIMKRASTRDLRSPQTSWRRVSCMLQGNGELRLMTINDVSVLCVIGLSQLSRCAIQQLDRSVLEEQYCIAIFPTYASTATQISVFRPVYIALDTRVAFEVWFVLLRAFTIPELYGIDPAKDEPLHEVLDIDTDAPAEMFRIEKSLNLRLTEAKMRSQTMDGANSGERHFKDNDPSLVGHYLAEVLLDGEVRARTTVKADTKNPFWREDYDFVDLPSTLPYLSVVVKRVDGNLDTLGQSLRSSSNLPRYGVKELPYGSVDVALSQMENGKDHEQWHQIYDERQRAVGSLLLRIHQEELVVLLSKDYQPIADLLHHSGSQLTAQIAAFLPSNTRRVAEVFLNIYQASGKASEWIMALVEEEIDGIGNQQSLKLRFSKRLKSSESIDSSTERETIVRDMGKSLAGEANLLFRGNSLLTQALECHMRRLGKEYLEQVLAAKIFEINQINPDCELDPAKLSAIEDLPKHLELLMQFTEEIWDCIIKSAARLPPELRQILKYVRAVAEDRYGDFLRTVAYTSVSGFLFLRFICPAILNPKLFGLLRDHPRPRAQRTLTLIAKTLQALANLSAIGKKEAWMEPMNRFINAQRKSVRDFIDAVCAIPAERATPAHVPAYSAPNTVLKRLDPIAGEGFPSLPYLVDYPRNYAALVRMWVESHPPGSTETHLYEGPLLEFHGLCADLHHRTEHCAEHLQESRAAAAASAEDGASQMSSELAELLDYASLSDTMTSTAAWTGASNAGVGADFDGMMRPPGSSGSEFSTEGLQHRTGVRGTSVYPGAGPSSQRQVSGSSDVGGTMRSLRNGKHARKFLSGFITRKGRDRSPEGSSPAGGRFAPGNINNNGKDKEKAPGFGFGESWGSGSMSGSDATSRFS</sequence>
<dbReference type="InterPro" id="IPR008936">
    <property type="entry name" value="Rho_GTPase_activation_prot"/>
</dbReference>
<dbReference type="SMART" id="SM00323">
    <property type="entry name" value="RasGAP"/>
    <property type="match status" value="1"/>
</dbReference>